<gene>
    <name evidence="1" type="ORF">BT96DRAFT_82092</name>
</gene>
<keyword evidence="2" id="KW-1185">Reference proteome</keyword>
<dbReference type="AlphaFoldDB" id="A0A6A4ICG9"/>
<sequence length="119" mass="13433">MTRNKMINHTAGTFSAQYRFFLGSVAMTRTNKKYFLGALFFTCIRLANFSISQISVCVAATGVQPVGQPVPPNRQQTHCDSSYVLQTHANLATLFTFSFRYYTHLDFTTSTLLLLNYSL</sequence>
<dbReference type="EMBL" id="ML769394">
    <property type="protein sequence ID" value="KAE9407700.1"/>
    <property type="molecule type" value="Genomic_DNA"/>
</dbReference>
<name>A0A6A4ICG9_9AGAR</name>
<proteinExistence type="predicted"/>
<evidence type="ECO:0000313" key="2">
    <source>
        <dbReference type="Proteomes" id="UP000799118"/>
    </source>
</evidence>
<protein>
    <submittedName>
        <fullName evidence="1">Uncharacterized protein</fullName>
    </submittedName>
</protein>
<accession>A0A6A4ICG9</accession>
<reference evidence="1" key="1">
    <citation type="journal article" date="2019" name="Environ. Microbiol.">
        <title>Fungal ecological strategies reflected in gene transcription - a case study of two litter decomposers.</title>
        <authorList>
            <person name="Barbi F."/>
            <person name="Kohler A."/>
            <person name="Barry K."/>
            <person name="Baskaran P."/>
            <person name="Daum C."/>
            <person name="Fauchery L."/>
            <person name="Ihrmark K."/>
            <person name="Kuo A."/>
            <person name="LaButti K."/>
            <person name="Lipzen A."/>
            <person name="Morin E."/>
            <person name="Grigoriev I.V."/>
            <person name="Henrissat B."/>
            <person name="Lindahl B."/>
            <person name="Martin F."/>
        </authorList>
    </citation>
    <scope>NUCLEOTIDE SEQUENCE</scope>
    <source>
        <strain evidence="1">JB14</strain>
    </source>
</reference>
<dbReference type="Proteomes" id="UP000799118">
    <property type="component" value="Unassembled WGS sequence"/>
</dbReference>
<organism evidence="1 2">
    <name type="scientific">Gymnopus androsaceus JB14</name>
    <dbReference type="NCBI Taxonomy" id="1447944"/>
    <lineage>
        <taxon>Eukaryota</taxon>
        <taxon>Fungi</taxon>
        <taxon>Dikarya</taxon>
        <taxon>Basidiomycota</taxon>
        <taxon>Agaricomycotina</taxon>
        <taxon>Agaricomycetes</taxon>
        <taxon>Agaricomycetidae</taxon>
        <taxon>Agaricales</taxon>
        <taxon>Marasmiineae</taxon>
        <taxon>Omphalotaceae</taxon>
        <taxon>Gymnopus</taxon>
    </lineage>
</organism>
<evidence type="ECO:0000313" key="1">
    <source>
        <dbReference type="EMBL" id="KAE9407700.1"/>
    </source>
</evidence>